<evidence type="ECO:0000313" key="3">
    <source>
        <dbReference type="Proteomes" id="UP001056455"/>
    </source>
</evidence>
<evidence type="ECO:0000313" key="2">
    <source>
        <dbReference type="EMBL" id="USQ82273.1"/>
    </source>
</evidence>
<organism evidence="2 3">
    <name type="scientific">Ornithinimicrobium faecis</name>
    <dbReference type="NCBI Taxonomy" id="2934158"/>
    <lineage>
        <taxon>Bacteria</taxon>
        <taxon>Bacillati</taxon>
        <taxon>Actinomycetota</taxon>
        <taxon>Actinomycetes</taxon>
        <taxon>Micrococcales</taxon>
        <taxon>Ornithinimicrobiaceae</taxon>
        <taxon>Ornithinimicrobium</taxon>
    </lineage>
</organism>
<protein>
    <submittedName>
        <fullName evidence="2">Dihydrofolate reductase family protein</fullName>
    </submittedName>
</protein>
<proteinExistence type="predicted"/>
<sequence>MPVIVSNIISLDGNYEGPDGNPMGLNMDGAFDAYNLERICAAGTVLLGRRSFEMFSGHWPGVAEAPADPQDLTLSAVNREMSRRYNAIPKLVASDSYAPPADNPWHDTTEVVSGADLADRVRTERDRGVGDVLIFGSRALWHSLLGQGLVDELHLMISPGALGGGTPVFADPCDLTLIDSRGFEDSGNVLLRYAARA</sequence>
<dbReference type="SUPFAM" id="SSF53597">
    <property type="entry name" value="Dihydrofolate reductase-like"/>
    <property type="match status" value="1"/>
</dbReference>
<evidence type="ECO:0000259" key="1">
    <source>
        <dbReference type="Pfam" id="PF01872"/>
    </source>
</evidence>
<reference evidence="2" key="1">
    <citation type="submission" date="2022-06" db="EMBL/GenBank/DDBJ databases">
        <title>Ornithinimicrobium HY1793.</title>
        <authorList>
            <person name="Huang Y."/>
        </authorList>
    </citation>
    <scope>NUCLEOTIDE SEQUENCE</scope>
    <source>
        <strain evidence="2">HY1793</strain>
    </source>
</reference>
<dbReference type="RefSeq" id="WP_252595879.1">
    <property type="nucleotide sequence ID" value="NZ_CP099489.1"/>
</dbReference>
<feature type="domain" description="Bacterial bifunctional deaminase-reductase C-terminal" evidence="1">
    <location>
        <begin position="3"/>
        <end position="173"/>
    </location>
</feature>
<dbReference type="Gene3D" id="3.40.430.10">
    <property type="entry name" value="Dihydrofolate Reductase, subunit A"/>
    <property type="match status" value="1"/>
</dbReference>
<dbReference type="InterPro" id="IPR024072">
    <property type="entry name" value="DHFR-like_dom_sf"/>
</dbReference>
<dbReference type="PANTHER" id="PTHR38011:SF11">
    <property type="entry name" value="2,5-DIAMINO-6-RIBOSYLAMINO-4(3H)-PYRIMIDINONE 5'-PHOSPHATE REDUCTASE"/>
    <property type="match status" value="1"/>
</dbReference>
<name>A0ABY4YZP5_9MICO</name>
<keyword evidence="3" id="KW-1185">Reference proteome</keyword>
<dbReference type="Pfam" id="PF01872">
    <property type="entry name" value="RibD_C"/>
    <property type="match status" value="1"/>
</dbReference>
<dbReference type="PANTHER" id="PTHR38011">
    <property type="entry name" value="DIHYDROFOLATE REDUCTASE FAMILY PROTEIN (AFU_ORTHOLOGUE AFUA_8G06820)"/>
    <property type="match status" value="1"/>
</dbReference>
<dbReference type="InterPro" id="IPR050765">
    <property type="entry name" value="Riboflavin_Biosynth_HTPR"/>
</dbReference>
<gene>
    <name evidence="2" type="ORF">NF556_20775</name>
</gene>
<dbReference type="EMBL" id="CP099489">
    <property type="protein sequence ID" value="USQ82273.1"/>
    <property type="molecule type" value="Genomic_DNA"/>
</dbReference>
<accession>A0ABY4YZP5</accession>
<dbReference type="Proteomes" id="UP001056455">
    <property type="component" value="Chromosome"/>
</dbReference>
<dbReference type="InterPro" id="IPR002734">
    <property type="entry name" value="RibDG_C"/>
</dbReference>